<organism evidence="4 5">
    <name type="scientific">Actinoplanes campanulatus</name>
    <dbReference type="NCBI Taxonomy" id="113559"/>
    <lineage>
        <taxon>Bacteria</taxon>
        <taxon>Bacillati</taxon>
        <taxon>Actinomycetota</taxon>
        <taxon>Actinomycetes</taxon>
        <taxon>Micromonosporales</taxon>
        <taxon>Micromonosporaceae</taxon>
        <taxon>Actinoplanes</taxon>
    </lineage>
</organism>
<evidence type="ECO:0000313" key="5">
    <source>
        <dbReference type="Proteomes" id="UP000590749"/>
    </source>
</evidence>
<evidence type="ECO:0000256" key="2">
    <source>
        <dbReference type="SAM" id="MobiDB-lite"/>
    </source>
</evidence>
<name>A0A7W5FDV6_9ACTN</name>
<evidence type="ECO:0000256" key="1">
    <source>
        <dbReference type="ARBA" id="ARBA00007553"/>
    </source>
</evidence>
<dbReference type="RefSeq" id="WP_183219090.1">
    <property type="nucleotide sequence ID" value="NZ_BMPW01000003.1"/>
</dbReference>
<reference evidence="4 5" key="1">
    <citation type="submission" date="2020-08" db="EMBL/GenBank/DDBJ databases">
        <title>Genomic Encyclopedia of Type Strains, Phase III (KMG-III): the genomes of soil and plant-associated and newly described type strains.</title>
        <authorList>
            <person name="Whitman W."/>
        </authorList>
    </citation>
    <scope>NUCLEOTIDE SEQUENCE [LARGE SCALE GENOMIC DNA]</scope>
    <source>
        <strain evidence="4 5">CECT 3287</strain>
    </source>
</reference>
<comment type="similarity">
    <text evidence="1">Belongs to the N-acetylmuramoyl-L-alanine amidase 2 family.</text>
</comment>
<dbReference type="Gene3D" id="2.60.120.260">
    <property type="entry name" value="Galactose-binding domain-like"/>
    <property type="match status" value="1"/>
</dbReference>
<dbReference type="Pfam" id="PF01510">
    <property type="entry name" value="Amidase_2"/>
    <property type="match status" value="1"/>
</dbReference>
<dbReference type="CDD" id="cd06583">
    <property type="entry name" value="PGRP"/>
    <property type="match status" value="1"/>
</dbReference>
<proteinExistence type="inferred from homology"/>
<feature type="compositionally biased region" description="Low complexity" evidence="2">
    <location>
        <begin position="183"/>
        <end position="195"/>
    </location>
</feature>
<evidence type="ECO:0000259" key="3">
    <source>
        <dbReference type="SMART" id="SM00701"/>
    </source>
</evidence>
<dbReference type="PANTHER" id="PTHR11022">
    <property type="entry name" value="PEPTIDOGLYCAN RECOGNITION PROTEIN"/>
    <property type="match status" value="1"/>
</dbReference>
<dbReference type="InterPro" id="IPR002502">
    <property type="entry name" value="Amidase_domain"/>
</dbReference>
<dbReference type="GO" id="GO:0008270">
    <property type="term" value="F:zinc ion binding"/>
    <property type="evidence" value="ECO:0007669"/>
    <property type="project" value="InterPro"/>
</dbReference>
<feature type="compositionally biased region" description="Low complexity" evidence="2">
    <location>
        <begin position="202"/>
        <end position="240"/>
    </location>
</feature>
<comment type="caution">
    <text evidence="4">The sequence shown here is derived from an EMBL/GenBank/DDBJ whole genome shotgun (WGS) entry which is preliminary data.</text>
</comment>
<gene>
    <name evidence="4" type="ORF">FHR83_002487</name>
</gene>
<dbReference type="InterPro" id="IPR036505">
    <property type="entry name" value="Amidase/PGRP_sf"/>
</dbReference>
<dbReference type="GO" id="GO:0009253">
    <property type="term" value="P:peptidoglycan catabolic process"/>
    <property type="evidence" value="ECO:0007669"/>
    <property type="project" value="InterPro"/>
</dbReference>
<feature type="domain" description="Peptidoglycan recognition protein family" evidence="3">
    <location>
        <begin position="280"/>
        <end position="433"/>
    </location>
</feature>
<feature type="region of interest" description="Disordered" evidence="2">
    <location>
        <begin position="162"/>
        <end position="249"/>
    </location>
</feature>
<dbReference type="InterPro" id="IPR006619">
    <property type="entry name" value="PGRP_domain_met/bac"/>
</dbReference>
<dbReference type="EMBL" id="JACHXF010000004">
    <property type="protein sequence ID" value="MBB3094824.1"/>
    <property type="molecule type" value="Genomic_DNA"/>
</dbReference>
<evidence type="ECO:0000313" key="4">
    <source>
        <dbReference type="EMBL" id="MBB3094824.1"/>
    </source>
</evidence>
<dbReference type="SMART" id="SM00701">
    <property type="entry name" value="PGRP"/>
    <property type="match status" value="1"/>
</dbReference>
<protein>
    <recommendedName>
        <fullName evidence="3">Peptidoglycan recognition protein family domain-containing protein</fullName>
    </recommendedName>
</protein>
<dbReference type="AlphaFoldDB" id="A0A7W5FDV6"/>
<dbReference type="SUPFAM" id="SSF55846">
    <property type="entry name" value="N-acetylmuramoyl-L-alanine amidase-like"/>
    <property type="match status" value="1"/>
</dbReference>
<accession>A0A7W5FDV6</accession>
<dbReference type="Proteomes" id="UP000590749">
    <property type="component" value="Unassembled WGS sequence"/>
</dbReference>
<dbReference type="Gene3D" id="3.40.80.10">
    <property type="entry name" value="Peptidoglycan recognition protein-like"/>
    <property type="match status" value="1"/>
</dbReference>
<dbReference type="GO" id="GO:0008745">
    <property type="term" value="F:N-acetylmuramoyl-L-alanine amidase activity"/>
    <property type="evidence" value="ECO:0007669"/>
    <property type="project" value="InterPro"/>
</dbReference>
<dbReference type="PANTHER" id="PTHR11022:SF41">
    <property type="entry name" value="PEPTIDOGLYCAN-RECOGNITION PROTEIN LC-RELATED"/>
    <property type="match status" value="1"/>
</dbReference>
<dbReference type="InterPro" id="IPR015510">
    <property type="entry name" value="PGRP"/>
</dbReference>
<keyword evidence="5" id="KW-1185">Reference proteome</keyword>
<sequence>MQRRLTIGIGTAVAVLAAGGGIAALTWPSTSEAEAAEPVAVTGTLAAEPNPEPPRVKTALNTVGLTANGAKADLAQQRTKRFSLLGVTWNDGGAAPDGTIEVRTRSVATGKWSDWRKLAMRDDAPSGVEADDLGRGATAPLWVGPSDGVAARIAGRGAGLPAGLRVDLIDPGSESGGRGGGEPAPSASASPSVEPTTAEPSAEPTGEPTEPVAEEPAPGETTTSTEAPAATGEPTAEPSPSADDATKVDSLDEQVVTPTADAGIAAVTAVTTAPIKAQFPTYYSRKAWSADETITKPTEISVANQVQTVWVHHTYHAGDSSNDYECADAPAIIRAIQAYDIKSDGFSDIGYNYLVDKCGRLYEGRTGGVENAVVPAAVRGFNTGYASIAVLGDYRYAESTDAIETTIAQVAAARLGKYGYNPASTVTLTAGSANGKLAAGDKITVARLAGHSDADATLCPGGNLYDALADMRAKAQLMVTGLALKSVTGGGYSAGAWYVKNAATVSWTVGNDSAEIAQFDVLVDGAVASTVPGTARSATVSVPAGKHGITIVARHTSGSTARFGVWIYGDTTAPTFRGTPAVALRTGTYSTGSVPVTFYPNGADNLKLAGYTVSRPVSGNLGPVTSWATAVRPGTATWTVTARDLAGNTRGATITRAVLLSPETAAKKTGTWTKKTGSAYLGGKALSATRKNAKLTWTFTGRNASLLFSRAAKSGKVAVYVDGKKVTTIDLKSSKSLYRQAVWTRNLAYGKHTVAIVVQGTSGRPTVVSDGLAYVR</sequence>